<dbReference type="InterPro" id="IPR007554">
    <property type="entry name" value="Glycerophosphate_synth"/>
</dbReference>
<evidence type="ECO:0000256" key="4">
    <source>
        <dbReference type="ARBA" id="ARBA00022679"/>
    </source>
</evidence>
<evidence type="ECO:0000256" key="1">
    <source>
        <dbReference type="ARBA" id="ARBA00004202"/>
    </source>
</evidence>
<sequence length="391" mass="46085">MKGLVESAIKQLFKLIGFFHNDQIIYFESFHGSQYSDNPRAVFEWMRDEYPEYTLVWGVNKGSEEPFREEKVSYVLRFSLKWFLTMPRAGAWVINTRTPLWLAKNKKTTYIQTWHGTPLKKIGRDISQVNIPGYTKETYDQSFSDESKRWDYLVSPNEYCTRIFKQAFDYHGNMLEVGYPRNDVLVQKAQEKTIEQTLKIKHHFPVDKKLVLYAPTWRETENREKGKYAFTTEFPFDEVVEQFGEEAILLVRMHYLVAQQFDFSKYAGKVINVSTGYDMSDLLAVADLLITDYSSCFFDFAITNQPMLFFIPDQKNYEEEMRGFYFPMEETVPGKLVKTKHELLEELHQWEENSESIKPSTYEAFKTKFTQLETNQAAKKVSDAIVSKRKD</sequence>
<dbReference type="GO" id="GO:0047355">
    <property type="term" value="F:CDP-glycerol glycerophosphotransferase activity"/>
    <property type="evidence" value="ECO:0007669"/>
    <property type="project" value="InterPro"/>
</dbReference>
<comment type="similarity">
    <text evidence="2">Belongs to the CDP-glycerol glycerophosphotransferase family.</text>
</comment>
<evidence type="ECO:0000256" key="6">
    <source>
        <dbReference type="ARBA" id="ARBA00023136"/>
    </source>
</evidence>
<dbReference type="AlphaFoldDB" id="A0A430B8U2"/>
<dbReference type="Pfam" id="PF04464">
    <property type="entry name" value="Glyphos_transf"/>
    <property type="match status" value="1"/>
</dbReference>
<evidence type="ECO:0000256" key="2">
    <source>
        <dbReference type="ARBA" id="ARBA00010488"/>
    </source>
</evidence>
<protein>
    <recommendedName>
        <fullName evidence="9">CDP-glycerol--poly(Glycerophosphate) glycerophosphotransferase</fullName>
    </recommendedName>
</protein>
<evidence type="ECO:0008006" key="9">
    <source>
        <dbReference type="Google" id="ProtNLM"/>
    </source>
</evidence>
<dbReference type="Gene3D" id="3.40.50.12580">
    <property type="match status" value="1"/>
</dbReference>
<proteinExistence type="inferred from homology"/>
<organism evidence="7 8">
    <name type="scientific">Vagococcus carniphilus</name>
    <dbReference type="NCBI Taxonomy" id="218144"/>
    <lineage>
        <taxon>Bacteria</taxon>
        <taxon>Bacillati</taxon>
        <taxon>Bacillota</taxon>
        <taxon>Bacilli</taxon>
        <taxon>Lactobacillales</taxon>
        <taxon>Enterococcaceae</taxon>
        <taxon>Vagococcus</taxon>
    </lineage>
</organism>
<dbReference type="PANTHER" id="PTHR37316:SF3">
    <property type="entry name" value="TEICHOIC ACID GLYCEROL-PHOSPHATE TRANSFERASE"/>
    <property type="match status" value="1"/>
</dbReference>
<dbReference type="Gene3D" id="3.40.50.11820">
    <property type="match status" value="1"/>
</dbReference>
<dbReference type="EMBL" id="NGKB01000001">
    <property type="protein sequence ID" value="RSU16741.1"/>
    <property type="molecule type" value="Genomic_DNA"/>
</dbReference>
<keyword evidence="3" id="KW-1003">Cell membrane</keyword>
<dbReference type="InterPro" id="IPR043148">
    <property type="entry name" value="TagF_C"/>
</dbReference>
<dbReference type="InterPro" id="IPR051612">
    <property type="entry name" value="Teichoic_Acid_Biosynth"/>
</dbReference>
<dbReference type="SUPFAM" id="SSF53756">
    <property type="entry name" value="UDP-Glycosyltransferase/glycogen phosphorylase"/>
    <property type="match status" value="1"/>
</dbReference>
<comment type="subcellular location">
    <subcellularLocation>
        <location evidence="1">Cell membrane</location>
        <topology evidence="1">Peripheral membrane protein</topology>
    </subcellularLocation>
</comment>
<keyword evidence="5" id="KW-0777">Teichoic acid biosynthesis</keyword>
<dbReference type="InterPro" id="IPR043149">
    <property type="entry name" value="TagF_N"/>
</dbReference>
<dbReference type="PANTHER" id="PTHR37316">
    <property type="entry name" value="TEICHOIC ACID GLYCEROL-PHOSPHATE PRIMASE"/>
    <property type="match status" value="1"/>
</dbReference>
<evidence type="ECO:0000256" key="5">
    <source>
        <dbReference type="ARBA" id="ARBA00022944"/>
    </source>
</evidence>
<keyword evidence="4" id="KW-0808">Transferase</keyword>
<dbReference type="GeneID" id="95579905"/>
<dbReference type="Proteomes" id="UP000288028">
    <property type="component" value="Unassembled WGS sequence"/>
</dbReference>
<dbReference type="OrthoDB" id="9811865at2"/>
<evidence type="ECO:0000313" key="7">
    <source>
        <dbReference type="EMBL" id="RSU16741.1"/>
    </source>
</evidence>
<name>A0A430B8U2_9ENTE</name>
<keyword evidence="8" id="KW-1185">Reference proteome</keyword>
<evidence type="ECO:0000256" key="3">
    <source>
        <dbReference type="ARBA" id="ARBA00022475"/>
    </source>
</evidence>
<comment type="caution">
    <text evidence="7">The sequence shown here is derived from an EMBL/GenBank/DDBJ whole genome shotgun (WGS) entry which is preliminary data.</text>
</comment>
<evidence type="ECO:0000313" key="8">
    <source>
        <dbReference type="Proteomes" id="UP000288028"/>
    </source>
</evidence>
<reference evidence="7 8" key="1">
    <citation type="submission" date="2017-05" db="EMBL/GenBank/DDBJ databases">
        <title>Vagococcus spp. assemblies.</title>
        <authorList>
            <person name="Gulvik C.A."/>
        </authorList>
    </citation>
    <scope>NUCLEOTIDE SEQUENCE [LARGE SCALE GENOMIC DNA]</scope>
    <source>
        <strain evidence="7 8">SS1714</strain>
    </source>
</reference>
<accession>A0A430B8U2</accession>
<gene>
    <name evidence="7" type="ORF">CBF28_00720</name>
</gene>
<dbReference type="RefSeq" id="WP_126790868.1">
    <property type="nucleotide sequence ID" value="NZ_CP060720.1"/>
</dbReference>
<dbReference type="GO" id="GO:0005886">
    <property type="term" value="C:plasma membrane"/>
    <property type="evidence" value="ECO:0007669"/>
    <property type="project" value="UniProtKB-SubCell"/>
</dbReference>
<keyword evidence="6" id="KW-0472">Membrane</keyword>
<dbReference type="GO" id="GO:0019350">
    <property type="term" value="P:teichoic acid biosynthetic process"/>
    <property type="evidence" value="ECO:0007669"/>
    <property type="project" value="UniProtKB-KW"/>
</dbReference>